<accession>A0A1J5TVN1</accession>
<dbReference type="AlphaFoldDB" id="A0A1J5TVN1"/>
<protein>
    <recommendedName>
        <fullName evidence="4">Carboxypeptidase regulatory-like domain-containing protein</fullName>
    </recommendedName>
</protein>
<keyword evidence="1" id="KW-1133">Transmembrane helix</keyword>
<evidence type="ECO:0000313" key="2">
    <source>
        <dbReference type="EMBL" id="OIR20312.1"/>
    </source>
</evidence>
<evidence type="ECO:0000256" key="1">
    <source>
        <dbReference type="SAM" id="Phobius"/>
    </source>
</evidence>
<dbReference type="SUPFAM" id="SSF49464">
    <property type="entry name" value="Carboxypeptidase regulatory domain-like"/>
    <property type="match status" value="1"/>
</dbReference>
<dbReference type="Proteomes" id="UP000183815">
    <property type="component" value="Unassembled WGS sequence"/>
</dbReference>
<feature type="transmembrane region" description="Helical" evidence="1">
    <location>
        <begin position="273"/>
        <end position="297"/>
    </location>
</feature>
<sequence length="314" mass="34881">MTSSESKMVNCPSCGQSMKIKTSFGEKISCPACEDVFSIKDGQIEAKKELVESKKEMKKEKIMGKIGEIKNIVKGGKGASSRNFEYENAINNFWNPDGNTAWAGIILVIVSLLGFFAGGTYFMHWTEYETIVDDVGLVNLEGVVQTDEGNPLKDVEITMDGQNWTWTTNEQGRFYIYDVESGIREIIFNLENYEEQTQRVDLEVGRINVVNAILEEGDCGNNCEYIDKTFEVDNPAEVSLVLSILIILFSVITFYGSIAALRKSDFSMAAIGAITGILSYGFMIGSILSIVALLMIFSDRDAFESVLNTKKENV</sequence>
<dbReference type="Gene3D" id="2.60.40.1120">
    <property type="entry name" value="Carboxypeptidase-like, regulatory domain"/>
    <property type="match status" value="1"/>
</dbReference>
<evidence type="ECO:0000313" key="3">
    <source>
        <dbReference type="Proteomes" id="UP000183815"/>
    </source>
</evidence>
<keyword evidence="1" id="KW-0812">Transmembrane</keyword>
<organism evidence="2 3">
    <name type="scientific">Marine Group III euryarchaeote CG-Bathy1</name>
    <dbReference type="NCBI Taxonomy" id="1889001"/>
    <lineage>
        <taxon>Archaea</taxon>
        <taxon>Methanobacteriati</taxon>
        <taxon>Thermoplasmatota</taxon>
        <taxon>Thermoplasmata</taxon>
        <taxon>Candidatus Thermoprofundales</taxon>
    </lineage>
</organism>
<evidence type="ECO:0008006" key="4">
    <source>
        <dbReference type="Google" id="ProtNLM"/>
    </source>
</evidence>
<gene>
    <name evidence="2" type="ORF">BEU04_00445</name>
</gene>
<name>A0A1J5TVN1_9ARCH</name>
<comment type="caution">
    <text evidence="2">The sequence shown here is derived from an EMBL/GenBank/DDBJ whole genome shotgun (WGS) entry which is preliminary data.</text>
</comment>
<proteinExistence type="predicted"/>
<dbReference type="EMBL" id="MIYU01000001">
    <property type="protein sequence ID" value="OIR20312.1"/>
    <property type="molecule type" value="Genomic_DNA"/>
</dbReference>
<reference evidence="2 3" key="1">
    <citation type="submission" date="2016-08" db="EMBL/GenBank/DDBJ databases">
        <title>New Insights into Marine Group III Euryarchaeota, from dark to light.</title>
        <authorList>
            <person name="Haro-Moreno J.M."/>
            <person name="Rodriguez-Valera F."/>
            <person name="Lopez-Garcia P."/>
            <person name="Moreira D."/>
            <person name="Martin-Cuadrado A.B."/>
        </authorList>
    </citation>
    <scope>NUCLEOTIDE SEQUENCE [LARGE SCALE GENOMIC DNA]</scope>
    <source>
        <strain evidence="2">CG-Bathy1</strain>
    </source>
</reference>
<feature type="transmembrane region" description="Helical" evidence="1">
    <location>
        <begin position="101"/>
        <end position="123"/>
    </location>
</feature>
<keyword evidence="1" id="KW-0472">Membrane</keyword>
<dbReference type="InterPro" id="IPR008969">
    <property type="entry name" value="CarboxyPept-like_regulatory"/>
</dbReference>
<feature type="transmembrane region" description="Helical" evidence="1">
    <location>
        <begin position="240"/>
        <end position="261"/>
    </location>
</feature>
<dbReference type="Pfam" id="PF13620">
    <property type="entry name" value="CarboxypepD_reg"/>
    <property type="match status" value="1"/>
</dbReference>